<dbReference type="EMBL" id="JBAHYK010002127">
    <property type="protein sequence ID" value="KAL0565773.1"/>
    <property type="molecule type" value="Genomic_DNA"/>
</dbReference>
<proteinExistence type="predicted"/>
<feature type="coiled-coil region" evidence="1">
    <location>
        <begin position="99"/>
        <end position="146"/>
    </location>
</feature>
<dbReference type="Proteomes" id="UP001465976">
    <property type="component" value="Unassembled WGS sequence"/>
</dbReference>
<reference evidence="3 4" key="1">
    <citation type="submission" date="2024-02" db="EMBL/GenBank/DDBJ databases">
        <title>A draft genome for the cacao thread blight pathogen Marasmius crinis-equi.</title>
        <authorList>
            <person name="Cohen S.P."/>
            <person name="Baruah I.K."/>
            <person name="Amoako-Attah I."/>
            <person name="Bukari Y."/>
            <person name="Meinhardt L.W."/>
            <person name="Bailey B.A."/>
        </authorList>
    </citation>
    <scope>NUCLEOTIDE SEQUENCE [LARGE SCALE GENOMIC DNA]</scope>
    <source>
        <strain evidence="3 4">GH-76</strain>
    </source>
</reference>
<name>A0ABR3ES77_9AGAR</name>
<keyword evidence="1" id="KW-0175">Coiled coil</keyword>
<comment type="caution">
    <text evidence="3">The sequence shown here is derived from an EMBL/GenBank/DDBJ whole genome shotgun (WGS) entry which is preliminary data.</text>
</comment>
<organism evidence="3 4">
    <name type="scientific">Marasmius crinis-equi</name>
    <dbReference type="NCBI Taxonomy" id="585013"/>
    <lineage>
        <taxon>Eukaryota</taxon>
        <taxon>Fungi</taxon>
        <taxon>Dikarya</taxon>
        <taxon>Basidiomycota</taxon>
        <taxon>Agaricomycotina</taxon>
        <taxon>Agaricomycetes</taxon>
        <taxon>Agaricomycetidae</taxon>
        <taxon>Agaricales</taxon>
        <taxon>Marasmiineae</taxon>
        <taxon>Marasmiaceae</taxon>
        <taxon>Marasmius</taxon>
    </lineage>
</organism>
<feature type="region of interest" description="Disordered" evidence="2">
    <location>
        <begin position="1"/>
        <end position="23"/>
    </location>
</feature>
<evidence type="ECO:0000256" key="2">
    <source>
        <dbReference type="SAM" id="MobiDB-lite"/>
    </source>
</evidence>
<accession>A0ABR3ES77</accession>
<gene>
    <name evidence="3" type="ORF">V5O48_016249</name>
</gene>
<keyword evidence="4" id="KW-1185">Reference proteome</keyword>
<feature type="coiled-coil region" evidence="1">
    <location>
        <begin position="194"/>
        <end position="221"/>
    </location>
</feature>
<evidence type="ECO:0000313" key="3">
    <source>
        <dbReference type="EMBL" id="KAL0565773.1"/>
    </source>
</evidence>
<protein>
    <submittedName>
        <fullName evidence="3">Uncharacterized protein</fullName>
    </submittedName>
</protein>
<evidence type="ECO:0000313" key="4">
    <source>
        <dbReference type="Proteomes" id="UP001465976"/>
    </source>
</evidence>
<sequence length="329" mass="37780">MSNQERGSQIPPRAAPVPTRWRGWRPNHRQLTRALAAKETELTISKAEVERLKEENGMLFTTVQRAYLDQEEVKRIQEESQALHTTVVDLSAQVELLNKENLEIQATLSEERTDSLERENVLNAMLDSQAAELRELSDRMQRLHSEAVPIDEHNAATRRGKLTRYSSVMAPGLIWRIKAISEAHHLLREHCMIIEAKDKVIEQLKRDERKLDEQYQSLLEGLTLRHPEASDHNAEITTSLEKLVNDVRTACENTEAMTGGYKGLLLKLDEQRREAENASEIQAAHFTERLNKSRKDIDVLREMVRQMFSDCQDLATTWFHKGLLSSTGL</sequence>
<dbReference type="Gene3D" id="1.20.1170.10">
    <property type="match status" value="1"/>
</dbReference>
<evidence type="ECO:0000256" key="1">
    <source>
        <dbReference type="SAM" id="Coils"/>
    </source>
</evidence>